<dbReference type="AlphaFoldDB" id="A0A4R7FQN1"/>
<keyword evidence="8" id="KW-1185">Reference proteome</keyword>
<evidence type="ECO:0000313" key="8">
    <source>
        <dbReference type="Proteomes" id="UP000295344"/>
    </source>
</evidence>
<evidence type="ECO:0000256" key="2">
    <source>
        <dbReference type="ARBA" id="ARBA00023082"/>
    </source>
</evidence>
<evidence type="ECO:0000256" key="1">
    <source>
        <dbReference type="ARBA" id="ARBA00023015"/>
    </source>
</evidence>
<evidence type="ECO:0000256" key="4">
    <source>
        <dbReference type="ARBA" id="ARBA00023163"/>
    </source>
</evidence>
<dbReference type="Pfam" id="PF04542">
    <property type="entry name" value="Sigma70_r2"/>
    <property type="match status" value="1"/>
</dbReference>
<reference evidence="7 8" key="1">
    <citation type="submission" date="2019-03" db="EMBL/GenBank/DDBJ databases">
        <title>Genomic Encyclopedia of Archaeal and Bacterial Type Strains, Phase II (KMG-II): from individual species to whole genera.</title>
        <authorList>
            <person name="Goeker M."/>
        </authorList>
    </citation>
    <scope>NUCLEOTIDE SEQUENCE [LARGE SCALE GENOMIC DNA]</scope>
    <source>
        <strain evidence="7 8">DSM 24782</strain>
    </source>
</reference>
<dbReference type="GO" id="GO:0003677">
    <property type="term" value="F:DNA binding"/>
    <property type="evidence" value="ECO:0007669"/>
    <property type="project" value="UniProtKB-KW"/>
</dbReference>
<dbReference type="InterPro" id="IPR013325">
    <property type="entry name" value="RNA_pol_sigma_r2"/>
</dbReference>
<dbReference type="EMBL" id="SOAM01000001">
    <property type="protein sequence ID" value="TDS80063.1"/>
    <property type="molecule type" value="Genomic_DNA"/>
</dbReference>
<gene>
    <name evidence="7" type="ORF">CLV52_0616</name>
</gene>
<dbReference type="PANTHER" id="PTHR30385">
    <property type="entry name" value="SIGMA FACTOR F FLAGELLAR"/>
    <property type="match status" value="1"/>
</dbReference>
<feature type="domain" description="RNA polymerase sigma-70 region 2" evidence="5">
    <location>
        <begin position="32"/>
        <end position="81"/>
    </location>
</feature>
<name>A0A4R7FQN1_9MICO</name>
<keyword evidence="3" id="KW-0238">DNA-binding</keyword>
<feature type="domain" description="RNA polymerase sigma-70 region 4" evidence="6">
    <location>
        <begin position="174"/>
        <end position="220"/>
    </location>
</feature>
<comment type="caution">
    <text evidence="7">The sequence shown here is derived from an EMBL/GenBank/DDBJ whole genome shotgun (WGS) entry which is preliminary data.</text>
</comment>
<accession>A0A4R7FQN1</accession>
<sequence>MGTRTERDALVRDNLAIVGYLVNEVARKATHVSRDELASAGALGLVLAAESFDPAQGVPFGAFARRRILGAIADEMRSADWASRTARRRIRESLTVQESLTNALGRAPSVDEVAESLGVDRKTAMTALSGANHAVQSLDQMDSVADTLAAEAASPEDVVLETERTRYVKAAVTSLPEKMRYIVEQIYFHDRSVGDLAAELGLTHSAVSQQRSEGIRLMRHGLETQYSTGPVPRIEDQQRLAPARRAAYLARLAETSTARMAQPAAPAFFTERTA</sequence>
<dbReference type="SUPFAM" id="SSF88659">
    <property type="entry name" value="Sigma3 and sigma4 domains of RNA polymerase sigma factors"/>
    <property type="match status" value="2"/>
</dbReference>
<dbReference type="InterPro" id="IPR000943">
    <property type="entry name" value="RNA_pol_sigma70"/>
</dbReference>
<dbReference type="InterPro" id="IPR007630">
    <property type="entry name" value="RNA_pol_sigma70_r4"/>
</dbReference>
<evidence type="ECO:0000313" key="7">
    <source>
        <dbReference type="EMBL" id="TDS80063.1"/>
    </source>
</evidence>
<dbReference type="InterPro" id="IPR013324">
    <property type="entry name" value="RNA_pol_sigma_r3/r4-like"/>
</dbReference>
<dbReference type="Proteomes" id="UP000295344">
    <property type="component" value="Unassembled WGS sequence"/>
</dbReference>
<dbReference type="Pfam" id="PF04545">
    <property type="entry name" value="Sigma70_r4"/>
    <property type="match status" value="1"/>
</dbReference>
<dbReference type="NCBIfam" id="TIGR02937">
    <property type="entry name" value="sigma70-ECF"/>
    <property type="match status" value="1"/>
</dbReference>
<dbReference type="Gene3D" id="1.10.1740.10">
    <property type="match status" value="1"/>
</dbReference>
<evidence type="ECO:0000259" key="6">
    <source>
        <dbReference type="Pfam" id="PF04545"/>
    </source>
</evidence>
<protein>
    <submittedName>
        <fullName evidence="7">RNA polymerase sigma-28 (SigD/FliA/WhiG) subunit</fullName>
    </submittedName>
</protein>
<dbReference type="GO" id="GO:0006352">
    <property type="term" value="P:DNA-templated transcription initiation"/>
    <property type="evidence" value="ECO:0007669"/>
    <property type="project" value="InterPro"/>
</dbReference>
<dbReference type="OrthoDB" id="9799825at2"/>
<dbReference type="PIRSF" id="PIRSF000770">
    <property type="entry name" value="RNA_pol_sigma-SigE/K"/>
    <property type="match status" value="1"/>
</dbReference>
<dbReference type="RefSeq" id="WP_133764728.1">
    <property type="nucleotide sequence ID" value="NZ_BAAARP010000001.1"/>
</dbReference>
<evidence type="ECO:0000259" key="5">
    <source>
        <dbReference type="Pfam" id="PF04542"/>
    </source>
</evidence>
<evidence type="ECO:0000256" key="3">
    <source>
        <dbReference type="ARBA" id="ARBA00023125"/>
    </source>
</evidence>
<keyword evidence="1" id="KW-0805">Transcription regulation</keyword>
<dbReference type="GO" id="GO:0016987">
    <property type="term" value="F:sigma factor activity"/>
    <property type="evidence" value="ECO:0007669"/>
    <property type="project" value="UniProtKB-KW"/>
</dbReference>
<keyword evidence="2" id="KW-0731">Sigma factor</keyword>
<proteinExistence type="predicted"/>
<dbReference type="Gene3D" id="1.20.140.160">
    <property type="match status" value="1"/>
</dbReference>
<organism evidence="7 8">
    <name type="scientific">Amnibacterium kyonggiense</name>
    <dbReference type="NCBI Taxonomy" id="595671"/>
    <lineage>
        <taxon>Bacteria</taxon>
        <taxon>Bacillati</taxon>
        <taxon>Actinomycetota</taxon>
        <taxon>Actinomycetes</taxon>
        <taxon>Micrococcales</taxon>
        <taxon>Microbacteriaceae</taxon>
        <taxon>Amnibacterium</taxon>
    </lineage>
</organism>
<dbReference type="InterPro" id="IPR014284">
    <property type="entry name" value="RNA_pol_sigma-70_dom"/>
</dbReference>
<dbReference type="SUPFAM" id="SSF88946">
    <property type="entry name" value="Sigma2 domain of RNA polymerase sigma factors"/>
    <property type="match status" value="1"/>
</dbReference>
<dbReference type="InterPro" id="IPR007627">
    <property type="entry name" value="RNA_pol_sigma70_r2"/>
</dbReference>
<keyword evidence="4" id="KW-0804">Transcription</keyword>